<keyword evidence="2" id="KW-1185">Reference proteome</keyword>
<sequence length="93" mass="10753">MCVCQLADMEINVACDQNWCVGQRGACNAVAFQFETHKFTSTVCKNRNYSDWTDWDYESQPQHQCCKSDPNLSPLRQTSFNLIYHTIVIRKGL</sequence>
<dbReference type="EMBL" id="BLXT01001699">
    <property type="protein sequence ID" value="GFN87304.1"/>
    <property type="molecule type" value="Genomic_DNA"/>
</dbReference>
<proteinExistence type="predicted"/>
<comment type="caution">
    <text evidence="1">The sequence shown here is derived from an EMBL/GenBank/DDBJ whole genome shotgun (WGS) entry which is preliminary data.</text>
</comment>
<dbReference type="AlphaFoldDB" id="A0AAV3YVQ4"/>
<organism evidence="1 2">
    <name type="scientific">Plakobranchus ocellatus</name>
    <dbReference type="NCBI Taxonomy" id="259542"/>
    <lineage>
        <taxon>Eukaryota</taxon>
        <taxon>Metazoa</taxon>
        <taxon>Spiralia</taxon>
        <taxon>Lophotrochozoa</taxon>
        <taxon>Mollusca</taxon>
        <taxon>Gastropoda</taxon>
        <taxon>Heterobranchia</taxon>
        <taxon>Euthyneura</taxon>
        <taxon>Panpulmonata</taxon>
        <taxon>Sacoglossa</taxon>
        <taxon>Placobranchoidea</taxon>
        <taxon>Plakobranchidae</taxon>
        <taxon>Plakobranchus</taxon>
    </lineage>
</organism>
<accession>A0AAV3YVQ4</accession>
<evidence type="ECO:0000313" key="2">
    <source>
        <dbReference type="Proteomes" id="UP000735302"/>
    </source>
</evidence>
<protein>
    <submittedName>
        <fullName evidence="1">Uncharacterized protein</fullName>
    </submittedName>
</protein>
<name>A0AAV3YVQ4_9GAST</name>
<evidence type="ECO:0000313" key="1">
    <source>
        <dbReference type="EMBL" id="GFN87304.1"/>
    </source>
</evidence>
<dbReference type="Proteomes" id="UP000735302">
    <property type="component" value="Unassembled WGS sequence"/>
</dbReference>
<reference evidence="1 2" key="1">
    <citation type="journal article" date="2021" name="Elife">
        <title>Chloroplast acquisition without the gene transfer in kleptoplastic sea slugs, Plakobranchus ocellatus.</title>
        <authorList>
            <person name="Maeda T."/>
            <person name="Takahashi S."/>
            <person name="Yoshida T."/>
            <person name="Shimamura S."/>
            <person name="Takaki Y."/>
            <person name="Nagai Y."/>
            <person name="Toyoda A."/>
            <person name="Suzuki Y."/>
            <person name="Arimoto A."/>
            <person name="Ishii H."/>
            <person name="Satoh N."/>
            <person name="Nishiyama T."/>
            <person name="Hasebe M."/>
            <person name="Maruyama T."/>
            <person name="Minagawa J."/>
            <person name="Obokata J."/>
            <person name="Shigenobu S."/>
        </authorList>
    </citation>
    <scope>NUCLEOTIDE SEQUENCE [LARGE SCALE GENOMIC DNA]</scope>
</reference>
<gene>
    <name evidence="1" type="ORF">PoB_001381000</name>
</gene>